<proteinExistence type="predicted"/>
<feature type="region of interest" description="Disordered" evidence="1">
    <location>
        <begin position="1"/>
        <end position="62"/>
    </location>
</feature>
<dbReference type="Gramene" id="ERM95445">
    <property type="protein sequence ID" value="ERM95445"/>
    <property type="gene ID" value="AMTR_s00008p00253750"/>
</dbReference>
<name>W1NJT7_AMBTC</name>
<gene>
    <name evidence="2" type="ORF">AMTR_s00008p00253750</name>
</gene>
<keyword evidence="3" id="KW-1185">Reference proteome</keyword>
<dbReference type="Proteomes" id="UP000017836">
    <property type="component" value="Unassembled WGS sequence"/>
</dbReference>
<evidence type="ECO:0000313" key="2">
    <source>
        <dbReference type="EMBL" id="ERM95445.1"/>
    </source>
</evidence>
<sequence length="243" mass="27038">MAMAEQLENKREGPSRSRPHMDDLGFDGGDQDGVSSPMAGHGKPSSWKSGKEGRGDKGQRDVPTPWVFLKLEEWAKVTPMHVPSMVCIIESTPCLVQVVQSTKTKCKASSTMQLTKVGELPRKAKLVPNQVEHKKAKGNDAGQERLRMAMACNHKRKPIVRCLDGDHDVAARPRWDKASWEDAWALRLLKDGYPARAEEDHNEGTSTLGGGECHAQKFFHAAGYALRTRHLDPLFVSLESERF</sequence>
<feature type="compositionally biased region" description="Basic and acidic residues" evidence="1">
    <location>
        <begin position="49"/>
        <end position="60"/>
    </location>
</feature>
<organism evidence="2 3">
    <name type="scientific">Amborella trichopoda</name>
    <dbReference type="NCBI Taxonomy" id="13333"/>
    <lineage>
        <taxon>Eukaryota</taxon>
        <taxon>Viridiplantae</taxon>
        <taxon>Streptophyta</taxon>
        <taxon>Embryophyta</taxon>
        <taxon>Tracheophyta</taxon>
        <taxon>Spermatophyta</taxon>
        <taxon>Magnoliopsida</taxon>
        <taxon>Amborellales</taxon>
        <taxon>Amborellaceae</taxon>
        <taxon>Amborella</taxon>
    </lineage>
</organism>
<feature type="compositionally biased region" description="Basic and acidic residues" evidence="1">
    <location>
        <begin position="7"/>
        <end position="23"/>
    </location>
</feature>
<reference evidence="3" key="1">
    <citation type="journal article" date="2013" name="Science">
        <title>The Amborella genome and the evolution of flowering plants.</title>
        <authorList>
            <consortium name="Amborella Genome Project"/>
        </authorList>
    </citation>
    <scope>NUCLEOTIDE SEQUENCE [LARGE SCALE GENOMIC DNA]</scope>
</reference>
<accession>W1NJT7</accession>
<evidence type="ECO:0000256" key="1">
    <source>
        <dbReference type="SAM" id="MobiDB-lite"/>
    </source>
</evidence>
<protein>
    <submittedName>
        <fullName evidence="2">Uncharacterized protein</fullName>
    </submittedName>
</protein>
<dbReference type="HOGENOM" id="CLU_1143918_0_0_1"/>
<evidence type="ECO:0000313" key="3">
    <source>
        <dbReference type="Proteomes" id="UP000017836"/>
    </source>
</evidence>
<dbReference type="AlphaFoldDB" id="W1NJT7"/>
<dbReference type="EMBL" id="KI397486">
    <property type="protein sequence ID" value="ERM95445.1"/>
    <property type="molecule type" value="Genomic_DNA"/>
</dbReference>